<dbReference type="Pfam" id="PF12423">
    <property type="entry name" value="KIF1B"/>
    <property type="match status" value="1"/>
</dbReference>
<evidence type="ECO:0000256" key="6">
    <source>
        <dbReference type="ARBA" id="ARBA00022840"/>
    </source>
</evidence>
<dbReference type="Pfam" id="PF00498">
    <property type="entry name" value="FHA"/>
    <property type="match status" value="1"/>
</dbReference>
<keyword evidence="3" id="KW-0963">Cytoplasm</keyword>
<feature type="compositionally biased region" description="Basic and acidic residues" evidence="11">
    <location>
        <begin position="207"/>
        <end position="231"/>
    </location>
</feature>
<keyword evidence="4" id="KW-0493">Microtubule</keyword>
<dbReference type="InterPro" id="IPR049780">
    <property type="entry name" value="PH_KIFIA_KIFIB"/>
</dbReference>
<dbReference type="InterPro" id="IPR008984">
    <property type="entry name" value="SMAD_FHA_dom_sf"/>
</dbReference>
<dbReference type="Gene3D" id="6.10.250.2520">
    <property type="match status" value="1"/>
</dbReference>
<dbReference type="GO" id="GO:0030425">
    <property type="term" value="C:dendrite"/>
    <property type="evidence" value="ECO:0007669"/>
    <property type="project" value="UniProtKB-ARBA"/>
</dbReference>
<keyword evidence="8" id="KW-0505">Motor protein</keyword>
<dbReference type="GO" id="GO:0016192">
    <property type="term" value="P:vesicle-mediated transport"/>
    <property type="evidence" value="ECO:0007669"/>
    <property type="project" value="UniProtKB-ARBA"/>
</dbReference>
<dbReference type="GO" id="GO:0098793">
    <property type="term" value="C:presynapse"/>
    <property type="evidence" value="ECO:0007669"/>
    <property type="project" value="UniProtKB-ARBA"/>
</dbReference>
<evidence type="ECO:0000256" key="10">
    <source>
        <dbReference type="SAM" id="Coils"/>
    </source>
</evidence>
<evidence type="ECO:0000313" key="13">
    <source>
        <dbReference type="EMBL" id="CAD7430743.1"/>
    </source>
</evidence>
<dbReference type="Pfam" id="PF16183">
    <property type="entry name" value="Kinesin_assoc"/>
    <property type="match status" value="1"/>
</dbReference>
<dbReference type="GO" id="GO:0051960">
    <property type="term" value="P:regulation of nervous system development"/>
    <property type="evidence" value="ECO:0007669"/>
    <property type="project" value="UniProtKB-ARBA"/>
</dbReference>
<evidence type="ECO:0000259" key="12">
    <source>
        <dbReference type="PROSITE" id="PS50003"/>
    </source>
</evidence>
<dbReference type="SMART" id="SM00233">
    <property type="entry name" value="PH"/>
    <property type="match status" value="1"/>
</dbReference>
<feature type="coiled-coil region" evidence="10">
    <location>
        <begin position="260"/>
        <end position="309"/>
    </location>
</feature>
<dbReference type="Pfam" id="PF12473">
    <property type="entry name" value="DUF3694"/>
    <property type="match status" value="1"/>
</dbReference>
<evidence type="ECO:0000256" key="3">
    <source>
        <dbReference type="ARBA" id="ARBA00022490"/>
    </source>
</evidence>
<dbReference type="InterPro" id="IPR022140">
    <property type="entry name" value="Kinesin-like_KIF1-typ"/>
</dbReference>
<dbReference type="GO" id="GO:0010975">
    <property type="term" value="P:regulation of neuron projection development"/>
    <property type="evidence" value="ECO:0007669"/>
    <property type="project" value="UniProtKB-ARBA"/>
</dbReference>
<dbReference type="InterPro" id="IPR000253">
    <property type="entry name" value="FHA_dom"/>
</dbReference>
<dbReference type="Gene3D" id="2.30.29.30">
    <property type="entry name" value="Pleckstrin-homology domain (PH domain)/Phosphotyrosine-binding domain (PTB)"/>
    <property type="match status" value="1"/>
</dbReference>
<dbReference type="InterPro" id="IPR011993">
    <property type="entry name" value="PH-like_dom_sf"/>
</dbReference>
<keyword evidence="9" id="KW-0206">Cytoskeleton</keyword>
<evidence type="ECO:0000256" key="9">
    <source>
        <dbReference type="ARBA" id="ARBA00023212"/>
    </source>
</evidence>
<dbReference type="Pfam" id="PF00169">
    <property type="entry name" value="PH"/>
    <property type="match status" value="1"/>
</dbReference>
<dbReference type="PANTHER" id="PTHR47117">
    <property type="entry name" value="STAR-RELATED LIPID TRANSFER PROTEIN 9"/>
    <property type="match status" value="1"/>
</dbReference>
<dbReference type="GO" id="GO:1904115">
    <property type="term" value="C:axon cytoplasm"/>
    <property type="evidence" value="ECO:0007669"/>
    <property type="project" value="GOC"/>
</dbReference>
<dbReference type="PROSITE" id="PS50003">
    <property type="entry name" value="PH_DOMAIN"/>
    <property type="match status" value="1"/>
</dbReference>
<feature type="region of interest" description="Disordered" evidence="11">
    <location>
        <begin position="625"/>
        <end position="658"/>
    </location>
</feature>
<dbReference type="InterPro" id="IPR032405">
    <property type="entry name" value="Kinesin_assoc"/>
</dbReference>
<comment type="subcellular location">
    <subcellularLocation>
        <location evidence="1">Cytoplasm</location>
        <location evidence="1">Cytoskeleton</location>
    </subcellularLocation>
</comment>
<dbReference type="SUPFAM" id="SSF50729">
    <property type="entry name" value="PH domain-like"/>
    <property type="match status" value="1"/>
</dbReference>
<feature type="region of interest" description="Disordered" evidence="11">
    <location>
        <begin position="207"/>
        <end position="240"/>
    </location>
</feature>
<evidence type="ECO:0000256" key="1">
    <source>
        <dbReference type="ARBA" id="ARBA00004245"/>
    </source>
</evidence>
<accession>A0A7R9EB08</accession>
<dbReference type="InterPro" id="IPR022164">
    <property type="entry name" value="Kinesin-like"/>
</dbReference>
<sequence length="1389" mass="157746">MLVTSFINYLIQLSELLRIGDNGGSKLVKNDSERQITSSNSTIAEVAVDQLQASEKLIAELNESWEDKLKRTEVIRLQREAVFAEMGVAVKPDGITVGVFSPKKTPHLVNLNEDPSMSECLLYYIKDGVTRVGSAEANIPQDIQLSGSHILSEHCVFENKEGVITMTPQEGALCYVNGREVKEPVILKTGSRVILGKNHVFRFNHPEQARERREKVAPTDNSVPEKIEKSSPAETPGNGETVDWNFAQIELLEKQGIDLKVEMEKRLLVLEEQFRKEKEEADQLFAEQRKNYEARIDALQKQVEEQSMTMSMYSSYTPEDFNNEEDIFVNPLFDAECNWGDRQFQLAAWAFRKWKFHQFTSLRDDLWGNAIFLKEANAISVELKKKASYPVQFQFTLLTDTLYSPLPTDLLPCLEEDEDEERPYPRTIVAVEVQDTKNGATHYWTLEKLRHRLELMRHIYNEELSPETPDAPRDPDLFQCLSVCTNNKFSLANLLPSRQRLELMREMYHNEAELSPTSPDYNVESLTGGDPFYDRFPWFRMVGRAFVYLSNLMYPVPLIHKVAIVNEKGDVRGYLKVAVQAVIEEENSEYSSGVRQSARISFDDELFLGRKKSSLTLDRVVEGQGNLSEQAREKTEEQDGDADSGHGDSSVSSDVKEEELPEHLQVGNEFTFRVTVLQAVGICTEYADIFCQFNFLHRHDEAFSTEPVKNTGKGTPLGFYHVQNITVTVTKSFLDYLKCQPIVFEVFGHYQQHPLHKDAKQDGGQWYRILRTTFIVGASSAARYETQDNTYLNQNGMGHSVMQYWPIPFESSVRQPPKRMLPPSIPISQPVRSPKFGVLPSPSTSHVHAKYDVLVWFEICELAPNGEYVPAVVDHSDDLPCRGLFLLHQGIQRRLRVTIVHEAAPELRWRDVRELVVGRIRSTPECDSEDNDSSVLSLGLFPGEYLEVPGDDRCMFRFEAAWDSSLHNSALLNRVTPCNEQVYMTISAYLEIENCGRPAIITKDLSMIIYGRDARTGPRSLKHLFTGNYRNAEANRLSGVYELVLKRASEAGSPGVQRRQRRVLDTSSTYVRGEENLHGWRPRGDSLIFDHQWELEKLTRLEEVERVRHTLLLRERLGIDKPSVPMTRSHDFTKSEKEVCNMVAKEGRASPAAVIKPDILSDKERDLSIKCIRLIQGRIPCKEFPLTKLNDVSPSEDTTDMSVSIISTASSIELNSPEKSGCPAPEQQMVVCAPPAPPPPGSQATGLVLYIPEMEEIRISPVVARKGLLNILEHKTNGWKKRYVAVRRPYVFIFREEKDPVERALINLATAQVEYSEDQQAMVKVPNTFSVVTKHRGFLMQTLGDKEVHDWLYAINPLLAGQIRSKLARRRPVLPPSATAALPQPVVTK</sequence>
<gene>
    <name evidence="13" type="ORF">TMSB3V08_LOCUS7493</name>
</gene>
<dbReference type="CDD" id="cd22705">
    <property type="entry name" value="FHA_KIF1"/>
    <property type="match status" value="1"/>
</dbReference>
<dbReference type="PANTHER" id="PTHR47117:SF10">
    <property type="entry name" value="KINESIN-LIKE PROTEIN KIF1B"/>
    <property type="match status" value="1"/>
</dbReference>
<feature type="domain" description="PH" evidence="12">
    <location>
        <begin position="1262"/>
        <end position="1360"/>
    </location>
</feature>
<evidence type="ECO:0000256" key="2">
    <source>
        <dbReference type="ARBA" id="ARBA00020751"/>
    </source>
</evidence>
<proteinExistence type="predicted"/>
<dbReference type="GO" id="GO:0005524">
    <property type="term" value="F:ATP binding"/>
    <property type="evidence" value="ECO:0007669"/>
    <property type="project" value="UniProtKB-KW"/>
</dbReference>
<dbReference type="InterPro" id="IPR001849">
    <property type="entry name" value="PH_domain"/>
</dbReference>
<dbReference type="GO" id="GO:0051222">
    <property type="term" value="P:positive regulation of protein transport"/>
    <property type="evidence" value="ECO:0007669"/>
    <property type="project" value="UniProtKB-ARBA"/>
</dbReference>
<dbReference type="GO" id="GO:0021700">
    <property type="term" value="P:developmental maturation"/>
    <property type="evidence" value="ECO:0007669"/>
    <property type="project" value="UniProtKB-ARBA"/>
</dbReference>
<evidence type="ECO:0000256" key="5">
    <source>
        <dbReference type="ARBA" id="ARBA00022741"/>
    </source>
</evidence>
<evidence type="ECO:0000256" key="8">
    <source>
        <dbReference type="ARBA" id="ARBA00023175"/>
    </source>
</evidence>
<evidence type="ECO:0000256" key="11">
    <source>
        <dbReference type="SAM" id="MobiDB-lite"/>
    </source>
</evidence>
<dbReference type="GO" id="GO:0005874">
    <property type="term" value="C:microtubule"/>
    <property type="evidence" value="ECO:0007669"/>
    <property type="project" value="UniProtKB-KW"/>
</dbReference>
<dbReference type="FunFam" id="2.30.29.30:FF:000204">
    <property type="entry name" value="kinesin-like protein unc-104 isoform X6"/>
    <property type="match status" value="1"/>
</dbReference>
<dbReference type="Gene3D" id="2.60.200.20">
    <property type="match status" value="1"/>
</dbReference>
<keyword evidence="5" id="KW-0547">Nucleotide-binding</keyword>
<dbReference type="GO" id="GO:0008582">
    <property type="term" value="P:regulation of synaptic assembly at neuromuscular junction"/>
    <property type="evidence" value="ECO:0007669"/>
    <property type="project" value="UniProtKB-ARBA"/>
</dbReference>
<reference evidence="13" key="1">
    <citation type="submission" date="2020-11" db="EMBL/GenBank/DDBJ databases">
        <authorList>
            <person name="Tran Van P."/>
        </authorList>
    </citation>
    <scope>NUCLEOTIDE SEQUENCE</scope>
</reference>
<dbReference type="GO" id="GO:0040012">
    <property type="term" value="P:regulation of locomotion"/>
    <property type="evidence" value="ECO:0007669"/>
    <property type="project" value="UniProtKB-ARBA"/>
</dbReference>
<dbReference type="FunFam" id="2.60.200.20:FF:000001">
    <property type="entry name" value="Kinesin family member 1B"/>
    <property type="match status" value="1"/>
</dbReference>
<keyword evidence="6" id="KW-0067">ATP-binding</keyword>
<dbReference type="EMBL" id="OB794622">
    <property type="protein sequence ID" value="CAD7430743.1"/>
    <property type="molecule type" value="Genomic_DNA"/>
</dbReference>
<dbReference type="GO" id="GO:0048490">
    <property type="term" value="P:anterograde synaptic vesicle transport"/>
    <property type="evidence" value="ECO:0007669"/>
    <property type="project" value="UniProtKB-ARBA"/>
</dbReference>
<keyword evidence="7 10" id="KW-0175">Coiled coil</keyword>
<organism evidence="13">
    <name type="scientific">Timema monikensis</name>
    <dbReference type="NCBI Taxonomy" id="170555"/>
    <lineage>
        <taxon>Eukaryota</taxon>
        <taxon>Metazoa</taxon>
        <taxon>Ecdysozoa</taxon>
        <taxon>Arthropoda</taxon>
        <taxon>Hexapoda</taxon>
        <taxon>Insecta</taxon>
        <taxon>Pterygota</taxon>
        <taxon>Neoptera</taxon>
        <taxon>Polyneoptera</taxon>
        <taxon>Phasmatodea</taxon>
        <taxon>Timematodea</taxon>
        <taxon>Timematoidea</taxon>
        <taxon>Timematidae</taxon>
        <taxon>Timema</taxon>
    </lineage>
</organism>
<dbReference type="CDD" id="cd01233">
    <property type="entry name" value="PH_KIFIA_KIFIB"/>
    <property type="match status" value="1"/>
</dbReference>
<name>A0A7R9EB08_9NEOP</name>
<dbReference type="SUPFAM" id="SSF49879">
    <property type="entry name" value="SMAD/FHA domain"/>
    <property type="match status" value="1"/>
</dbReference>
<protein>
    <recommendedName>
        <fullName evidence="2">Kinesin-like protein unc-104</fullName>
    </recommendedName>
</protein>
<evidence type="ECO:0000256" key="7">
    <source>
        <dbReference type="ARBA" id="ARBA00023054"/>
    </source>
</evidence>
<evidence type="ECO:0000256" key="4">
    <source>
        <dbReference type="ARBA" id="ARBA00022701"/>
    </source>
</evidence>